<evidence type="ECO:0000256" key="3">
    <source>
        <dbReference type="ARBA" id="ARBA00023157"/>
    </source>
</evidence>
<proteinExistence type="predicted"/>
<evidence type="ECO:0000256" key="2">
    <source>
        <dbReference type="ARBA" id="ARBA00022748"/>
    </source>
</evidence>
<name>A0ABW4ZDS5_9BACT</name>
<protein>
    <submittedName>
        <fullName evidence="6">Redoxin domain-containing protein</fullName>
    </submittedName>
</protein>
<comment type="caution">
    <text evidence="6">The sequence shown here is derived from an EMBL/GenBank/DDBJ whole genome shotgun (WGS) entry which is preliminary data.</text>
</comment>
<dbReference type="PROSITE" id="PS51352">
    <property type="entry name" value="THIOREDOXIN_2"/>
    <property type="match status" value="1"/>
</dbReference>
<dbReference type="PANTHER" id="PTHR42852:SF6">
    <property type="entry name" value="THIOL:DISULFIDE INTERCHANGE PROTEIN DSBE"/>
    <property type="match status" value="1"/>
</dbReference>
<dbReference type="Pfam" id="PF00578">
    <property type="entry name" value="AhpC-TSA"/>
    <property type="match status" value="1"/>
</dbReference>
<keyword evidence="2" id="KW-0201">Cytochrome c-type biogenesis</keyword>
<reference evidence="7" key="1">
    <citation type="journal article" date="2019" name="Int. J. Syst. Evol. Microbiol.">
        <title>The Global Catalogue of Microorganisms (GCM) 10K type strain sequencing project: providing services to taxonomists for standard genome sequencing and annotation.</title>
        <authorList>
            <consortium name="The Broad Institute Genomics Platform"/>
            <consortium name="The Broad Institute Genome Sequencing Center for Infectious Disease"/>
            <person name="Wu L."/>
            <person name="Ma J."/>
        </authorList>
    </citation>
    <scope>NUCLEOTIDE SEQUENCE [LARGE SCALE GENOMIC DNA]</scope>
    <source>
        <strain evidence="7">CCUG 57942</strain>
    </source>
</reference>
<dbReference type="EMBL" id="JBHUJB010000073">
    <property type="protein sequence ID" value="MFD2160174.1"/>
    <property type="molecule type" value="Genomic_DNA"/>
</dbReference>
<feature type="domain" description="Thioredoxin" evidence="5">
    <location>
        <begin position="222"/>
        <end position="358"/>
    </location>
</feature>
<dbReference type="InterPro" id="IPR013766">
    <property type="entry name" value="Thioredoxin_domain"/>
</dbReference>
<evidence type="ECO:0000313" key="7">
    <source>
        <dbReference type="Proteomes" id="UP001597389"/>
    </source>
</evidence>
<dbReference type="InterPro" id="IPR000866">
    <property type="entry name" value="AhpC/TSA"/>
</dbReference>
<dbReference type="InterPro" id="IPR036249">
    <property type="entry name" value="Thioredoxin-like_sf"/>
</dbReference>
<dbReference type="PANTHER" id="PTHR42852">
    <property type="entry name" value="THIOL:DISULFIDE INTERCHANGE PROTEIN DSBE"/>
    <property type="match status" value="1"/>
</dbReference>
<keyword evidence="7" id="KW-1185">Reference proteome</keyword>
<evidence type="ECO:0000313" key="6">
    <source>
        <dbReference type="EMBL" id="MFD2160174.1"/>
    </source>
</evidence>
<evidence type="ECO:0000256" key="1">
    <source>
        <dbReference type="ARBA" id="ARBA00004196"/>
    </source>
</evidence>
<evidence type="ECO:0000256" key="4">
    <source>
        <dbReference type="ARBA" id="ARBA00023284"/>
    </source>
</evidence>
<comment type="subcellular location">
    <subcellularLocation>
        <location evidence="1">Cell envelope</location>
    </subcellularLocation>
</comment>
<dbReference type="Proteomes" id="UP001597389">
    <property type="component" value="Unassembled WGS sequence"/>
</dbReference>
<evidence type="ECO:0000259" key="5">
    <source>
        <dbReference type="PROSITE" id="PS51352"/>
    </source>
</evidence>
<gene>
    <name evidence="6" type="ORF">ACFSW8_14815</name>
</gene>
<dbReference type="Gene3D" id="3.40.30.10">
    <property type="entry name" value="Glutaredoxin"/>
    <property type="match status" value="1"/>
</dbReference>
<keyword evidence="4" id="KW-0676">Redox-active center</keyword>
<accession>A0ABW4ZDS5</accession>
<dbReference type="CDD" id="cd02966">
    <property type="entry name" value="TlpA_like_family"/>
    <property type="match status" value="1"/>
</dbReference>
<keyword evidence="3" id="KW-1015">Disulfide bond</keyword>
<dbReference type="RefSeq" id="WP_377087008.1">
    <property type="nucleotide sequence ID" value="NZ_JBHSJL010000014.1"/>
</dbReference>
<dbReference type="InterPro" id="IPR050553">
    <property type="entry name" value="Thioredoxin_ResA/DsbE_sf"/>
</dbReference>
<sequence length="360" mass="39532">MKRLTLIFGAWLAGNAILTAGSAAGAERIVKEHRLAELEWKQEMLAARSSAQKLAVWEKRPDAEAYGKRMVGEIGNDLNDAWTMPYVVWLLNNHPGLSAQGVAHLIEFTKKSHWNSPQLGGFCLGLTTAGDWDVENASRLQLTSKKLKFIESVVDSNLPKPIRGQACLALSGTLAKMGDSQAINRRRLDLIRKAIINAADTKVGEVTLADLAKEEIYRMTKLSKGSVAPNLKGSDSKMLPMQLSDYRGKVVVLVFWTSWEQPVEVLDYLRKLEQTYAGKPVQIVGVNRDPLTNLRQIEAGGKAVGKNFSDPSGSLFQTYRVTQSPVCYVLDKEGVIQYNGGLGSFVDLTVSAILSSKAQQ</sequence>
<dbReference type="SUPFAM" id="SSF52833">
    <property type="entry name" value="Thioredoxin-like"/>
    <property type="match status" value="1"/>
</dbReference>
<organism evidence="6 7">
    <name type="scientific">Rubritalea tangerina</name>
    <dbReference type="NCBI Taxonomy" id="430798"/>
    <lineage>
        <taxon>Bacteria</taxon>
        <taxon>Pseudomonadati</taxon>
        <taxon>Verrucomicrobiota</taxon>
        <taxon>Verrucomicrobiia</taxon>
        <taxon>Verrucomicrobiales</taxon>
        <taxon>Rubritaleaceae</taxon>
        <taxon>Rubritalea</taxon>
    </lineage>
</organism>